<keyword evidence="6" id="KW-0732">Signal</keyword>
<dbReference type="Gene3D" id="3.40.720.10">
    <property type="entry name" value="Alkaline Phosphatase, subunit A"/>
    <property type="match status" value="1"/>
</dbReference>
<dbReference type="Gene3D" id="3.30.1120.10">
    <property type="match status" value="1"/>
</dbReference>
<comment type="caution">
    <text evidence="8">The sequence shown here is derived from an EMBL/GenBank/DDBJ whole genome shotgun (WGS) entry which is preliminary data.</text>
</comment>
<evidence type="ECO:0000256" key="2">
    <source>
        <dbReference type="ARBA" id="ARBA00022723"/>
    </source>
</evidence>
<evidence type="ECO:0000256" key="4">
    <source>
        <dbReference type="ARBA" id="ARBA00022837"/>
    </source>
</evidence>
<organism evidence="8 9">
    <name type="scientific">Chthoniobacter flavus Ellin428</name>
    <dbReference type="NCBI Taxonomy" id="497964"/>
    <lineage>
        <taxon>Bacteria</taxon>
        <taxon>Pseudomonadati</taxon>
        <taxon>Verrucomicrobiota</taxon>
        <taxon>Spartobacteria</taxon>
        <taxon>Chthoniobacterales</taxon>
        <taxon>Chthoniobacteraceae</taxon>
        <taxon>Chthoniobacter</taxon>
    </lineage>
</organism>
<comment type="similarity">
    <text evidence="1">Belongs to the sulfatase family.</text>
</comment>
<evidence type="ECO:0000256" key="5">
    <source>
        <dbReference type="SAM" id="MobiDB-lite"/>
    </source>
</evidence>
<dbReference type="STRING" id="497964.CfE428DRAFT_1966"/>
<evidence type="ECO:0000256" key="1">
    <source>
        <dbReference type="ARBA" id="ARBA00008779"/>
    </source>
</evidence>
<protein>
    <submittedName>
        <fullName evidence="8">Sulfatase</fullName>
    </submittedName>
</protein>
<dbReference type="GO" id="GO:0046872">
    <property type="term" value="F:metal ion binding"/>
    <property type="evidence" value="ECO:0007669"/>
    <property type="project" value="UniProtKB-KW"/>
</dbReference>
<dbReference type="Proteomes" id="UP000005824">
    <property type="component" value="Unassembled WGS sequence"/>
</dbReference>
<dbReference type="PANTHER" id="PTHR42693">
    <property type="entry name" value="ARYLSULFATASE FAMILY MEMBER"/>
    <property type="match status" value="1"/>
</dbReference>
<accession>B4CZ78</accession>
<evidence type="ECO:0000313" key="9">
    <source>
        <dbReference type="Proteomes" id="UP000005824"/>
    </source>
</evidence>
<dbReference type="AlphaFoldDB" id="B4CZ78"/>
<dbReference type="InParanoid" id="B4CZ78"/>
<dbReference type="RefSeq" id="WP_006979291.1">
    <property type="nucleotide sequence ID" value="NZ_ABVL01000004.1"/>
</dbReference>
<name>B4CZ78_9BACT</name>
<dbReference type="eggNOG" id="COG3119">
    <property type="taxonomic scope" value="Bacteria"/>
</dbReference>
<gene>
    <name evidence="8" type="ORF">CfE428DRAFT_1966</name>
</gene>
<dbReference type="PROSITE" id="PS00523">
    <property type="entry name" value="SULFATASE_1"/>
    <property type="match status" value="1"/>
</dbReference>
<dbReference type="SUPFAM" id="SSF53649">
    <property type="entry name" value="Alkaline phosphatase-like"/>
    <property type="match status" value="1"/>
</dbReference>
<dbReference type="CDD" id="cd16143">
    <property type="entry name" value="ARS_like"/>
    <property type="match status" value="1"/>
</dbReference>
<keyword evidence="3" id="KW-0378">Hydrolase</keyword>
<feature type="region of interest" description="Disordered" evidence="5">
    <location>
        <begin position="506"/>
        <end position="527"/>
    </location>
</feature>
<sequence length="527" mass="58220" precursor="true">MKFSAFLTLFLFGLGVFAPAAETTSTPNIVIILADDLGYGSVGCFGADGKLVRTPNIDRLAHEGRRFTDANTTSSVCTPTRYSLLTGRYCWRTSLKYETLNTFAPMLIEPTRYNMASMLKAHGYHTAAIGKWHLGYGDGKKDPKYRVDYTAELAPGPNELGFDYHFAVPQNHGDVTGVYVENHYVYGLRSGKIPADLKLPAPVPDDENFAPTYNSESQQGHGHTPMEIDAPRRVDDRVMPELTDQAAHWIEQQKAGTPFFLYFAPVAVHEPVTPSRDTRGTSQAGRFGDWIHELDRTVGRVLETLEKQGFAQNTLVIFTSDNGGIYEPTQKRPEMDAVHAGLAVNGQWRGGKTHVFQGGFNVPFIARWPGKIPAGTESREMISLVDVLATTAAIVGEKLPSAEKAAEDSCNILPALLGEKYDQPLRSDMVEHSNDGVFAIRKGPWKWIEGVPVKQISPGLRKAHAAEFQRQLYNLAEDPTESKDVSEQHPEIVKELEAALNVERNAGHTRDLPRHTAGVQTGNPIKR</sequence>
<dbReference type="InterPro" id="IPR024607">
    <property type="entry name" value="Sulfatase_CS"/>
</dbReference>
<dbReference type="GO" id="GO:0004065">
    <property type="term" value="F:arylsulfatase activity"/>
    <property type="evidence" value="ECO:0007669"/>
    <property type="project" value="TreeGrafter"/>
</dbReference>
<dbReference type="PANTHER" id="PTHR42693:SF53">
    <property type="entry name" value="ENDO-4-O-SULFATASE"/>
    <property type="match status" value="1"/>
</dbReference>
<evidence type="ECO:0000256" key="3">
    <source>
        <dbReference type="ARBA" id="ARBA00022801"/>
    </source>
</evidence>
<evidence type="ECO:0000259" key="7">
    <source>
        <dbReference type="Pfam" id="PF00884"/>
    </source>
</evidence>
<dbReference type="InterPro" id="IPR050738">
    <property type="entry name" value="Sulfatase"/>
</dbReference>
<dbReference type="InterPro" id="IPR000917">
    <property type="entry name" value="Sulfatase_N"/>
</dbReference>
<keyword evidence="4" id="KW-0106">Calcium</keyword>
<feature type="chain" id="PRO_5002802257" evidence="6">
    <location>
        <begin position="21"/>
        <end position="527"/>
    </location>
</feature>
<dbReference type="FunCoup" id="B4CZ78">
    <property type="interactions" value="131"/>
</dbReference>
<evidence type="ECO:0000256" key="6">
    <source>
        <dbReference type="SAM" id="SignalP"/>
    </source>
</evidence>
<dbReference type="PROSITE" id="PS00149">
    <property type="entry name" value="SULFATASE_2"/>
    <property type="match status" value="1"/>
</dbReference>
<keyword evidence="9" id="KW-1185">Reference proteome</keyword>
<feature type="signal peptide" evidence="6">
    <location>
        <begin position="1"/>
        <end position="20"/>
    </location>
</feature>
<keyword evidence="2" id="KW-0479">Metal-binding</keyword>
<dbReference type="EMBL" id="ABVL01000004">
    <property type="protein sequence ID" value="EDY20769.1"/>
    <property type="molecule type" value="Genomic_DNA"/>
</dbReference>
<dbReference type="InterPro" id="IPR017850">
    <property type="entry name" value="Alkaline_phosphatase_core_sf"/>
</dbReference>
<reference evidence="8 9" key="1">
    <citation type="journal article" date="2011" name="J. Bacteriol.">
        <title>Genome sequence of Chthoniobacter flavus Ellin428, an aerobic heterotrophic soil bacterium.</title>
        <authorList>
            <person name="Kant R."/>
            <person name="van Passel M.W."/>
            <person name="Palva A."/>
            <person name="Lucas S."/>
            <person name="Lapidus A."/>
            <person name="Glavina Del Rio T."/>
            <person name="Dalin E."/>
            <person name="Tice H."/>
            <person name="Bruce D."/>
            <person name="Goodwin L."/>
            <person name="Pitluck S."/>
            <person name="Larimer F.W."/>
            <person name="Land M.L."/>
            <person name="Hauser L."/>
            <person name="Sangwan P."/>
            <person name="de Vos W.M."/>
            <person name="Janssen P.H."/>
            <person name="Smidt H."/>
        </authorList>
    </citation>
    <scope>NUCLEOTIDE SEQUENCE [LARGE SCALE GENOMIC DNA]</scope>
    <source>
        <strain evidence="8 9">Ellin428</strain>
    </source>
</reference>
<feature type="compositionally biased region" description="Polar residues" evidence="5">
    <location>
        <begin position="518"/>
        <end position="527"/>
    </location>
</feature>
<feature type="domain" description="Sulfatase N-terminal" evidence="7">
    <location>
        <begin position="27"/>
        <end position="395"/>
    </location>
</feature>
<evidence type="ECO:0000313" key="8">
    <source>
        <dbReference type="EMBL" id="EDY20769.1"/>
    </source>
</evidence>
<proteinExistence type="inferred from homology"/>
<dbReference type="Pfam" id="PF00884">
    <property type="entry name" value="Sulfatase"/>
    <property type="match status" value="1"/>
</dbReference>